<gene>
    <name evidence="2" type="ordered locus">MODMU_0834</name>
</gene>
<dbReference type="PANTHER" id="PTHR35004:SF7">
    <property type="entry name" value="INTEGRASE PROTEIN"/>
    <property type="match status" value="1"/>
</dbReference>
<dbReference type="STRING" id="477641.MODMU_0834"/>
<dbReference type="KEGG" id="mmar:MODMU_0834"/>
<dbReference type="Gene3D" id="3.30.420.10">
    <property type="entry name" value="Ribonuclease H-like superfamily/Ribonuclease H"/>
    <property type="match status" value="1"/>
</dbReference>
<dbReference type="eggNOG" id="COG2801">
    <property type="taxonomic scope" value="Bacteria"/>
</dbReference>
<proteinExistence type="predicted"/>
<dbReference type="HOGENOM" id="CLU_027402_15_3_11"/>
<dbReference type="OrthoDB" id="568335at2"/>
<feature type="domain" description="Integrase catalytic" evidence="1">
    <location>
        <begin position="133"/>
        <end position="305"/>
    </location>
</feature>
<dbReference type="AlphaFoldDB" id="I4ESC1"/>
<dbReference type="Proteomes" id="UP000006461">
    <property type="component" value="Chromosome"/>
</dbReference>
<dbReference type="GO" id="GO:0015074">
    <property type="term" value="P:DNA integration"/>
    <property type="evidence" value="ECO:0007669"/>
    <property type="project" value="InterPro"/>
</dbReference>
<dbReference type="PROSITE" id="PS50994">
    <property type="entry name" value="INTEGRASE"/>
    <property type="match status" value="1"/>
</dbReference>
<dbReference type="GO" id="GO:0003676">
    <property type="term" value="F:nucleic acid binding"/>
    <property type="evidence" value="ECO:0007669"/>
    <property type="project" value="InterPro"/>
</dbReference>
<name>I4ESC1_MODI5</name>
<evidence type="ECO:0000313" key="3">
    <source>
        <dbReference type="Proteomes" id="UP000006461"/>
    </source>
</evidence>
<keyword evidence="3" id="KW-1185">Reference proteome</keyword>
<dbReference type="PANTHER" id="PTHR35004">
    <property type="entry name" value="TRANSPOSASE RV3428C-RELATED"/>
    <property type="match status" value="1"/>
</dbReference>
<protein>
    <submittedName>
        <fullName evidence="2">Integrase, catalytic region</fullName>
    </submittedName>
</protein>
<dbReference type="InterPro" id="IPR012337">
    <property type="entry name" value="RNaseH-like_sf"/>
</dbReference>
<dbReference type="EMBL" id="FO203431">
    <property type="protein sequence ID" value="CCH86284.1"/>
    <property type="molecule type" value="Genomic_DNA"/>
</dbReference>
<dbReference type="SUPFAM" id="SSF53098">
    <property type="entry name" value="Ribonuclease H-like"/>
    <property type="match status" value="1"/>
</dbReference>
<dbReference type="InterPro" id="IPR036397">
    <property type="entry name" value="RNaseH_sf"/>
</dbReference>
<dbReference type="InterPro" id="IPR001584">
    <property type="entry name" value="Integrase_cat-core"/>
</dbReference>
<dbReference type="PATRIC" id="fig|477641.3.peg.779"/>
<evidence type="ECO:0000259" key="1">
    <source>
        <dbReference type="PROSITE" id="PS50994"/>
    </source>
</evidence>
<reference evidence="2 3" key="1">
    <citation type="journal article" date="2012" name="J. Bacteriol.">
        <title>Genome Sequence of Radiation-Resistant Modestobacter marinus Strain BC501, a Representative Actinobacterium That Thrives on Calcareous Stone Surfaces.</title>
        <authorList>
            <person name="Normand P."/>
            <person name="Gury J."/>
            <person name="Pujic P."/>
            <person name="Chouaia B."/>
            <person name="Crotti E."/>
            <person name="Brusetti L."/>
            <person name="Daffonchio D."/>
            <person name="Vacherie B."/>
            <person name="Barbe V."/>
            <person name="Medigue C."/>
            <person name="Calteau A."/>
            <person name="Ghodhbane-Gtari F."/>
            <person name="Essoussi I."/>
            <person name="Nouioui I."/>
            <person name="Abbassi-Ghozzi I."/>
            <person name="Gtari M."/>
        </authorList>
    </citation>
    <scope>NUCLEOTIDE SEQUENCE [LARGE SCALE GENOMIC DNA]</scope>
    <source>
        <strain evidence="3">BC 501</strain>
    </source>
</reference>
<organism evidence="2 3">
    <name type="scientific">Modestobacter italicus (strain DSM 44449 / CECT 9708 / BC 501)</name>
    <dbReference type="NCBI Taxonomy" id="2732864"/>
    <lineage>
        <taxon>Bacteria</taxon>
        <taxon>Bacillati</taxon>
        <taxon>Actinomycetota</taxon>
        <taxon>Actinomycetes</taxon>
        <taxon>Geodermatophilales</taxon>
        <taxon>Geodermatophilaceae</taxon>
        <taxon>Modestobacter</taxon>
    </lineage>
</organism>
<dbReference type="Pfam" id="PF00665">
    <property type="entry name" value="rve"/>
    <property type="match status" value="1"/>
</dbReference>
<sequence>MKLLDATLQVGMPIENVAEWCRLNGVNERTFYRHRARVVAEGAWSERSRRPLSSPAGTPEWLVTRIVALREELKPDNGADNIHAALVAAVALPGWPTGAAVPARATINRVLGRQDLLARNPAKRPKSSWRRFAYARPRDCFQIDGTEHTLADGSVVVAIDIIDDCSRLWVASHVARAETTAAAITALTGAITEFGAPGLVLADNGSAFTGRIGQANLTRPGRFAATVIAAGSRLIHSSPYHPQTLGKCERLHQTADKLLGHFFTGPAASAAELQTRLDTVRAHYNTRRRHSAVATTPQQAWRSAPVHGGPAQLPLQTDATVHRLTVIPHGTVTLGAHLIRLGARHGGTEITALVNGSHVSFHALGGQLIGQLTLDPTKRYATLTAA</sequence>
<evidence type="ECO:0000313" key="2">
    <source>
        <dbReference type="EMBL" id="CCH86284.1"/>
    </source>
</evidence>
<dbReference type="OMA" id="AWLARYE"/>
<accession>I4ESC1</accession>